<keyword evidence="3" id="KW-1185">Reference proteome</keyword>
<feature type="non-terminal residue" evidence="2">
    <location>
        <position position="290"/>
    </location>
</feature>
<organism evidence="2">
    <name type="scientific">Eremomyces bilateralis CBS 781.70</name>
    <dbReference type="NCBI Taxonomy" id="1392243"/>
    <lineage>
        <taxon>Eukaryota</taxon>
        <taxon>Fungi</taxon>
        <taxon>Dikarya</taxon>
        <taxon>Ascomycota</taxon>
        <taxon>Pezizomycotina</taxon>
        <taxon>Dothideomycetes</taxon>
        <taxon>Dothideomycetes incertae sedis</taxon>
        <taxon>Eremomycetales</taxon>
        <taxon>Eremomycetaceae</taxon>
        <taxon>Eremomyces</taxon>
    </lineage>
</organism>
<dbReference type="OrthoDB" id="5419904at2759"/>
<feature type="compositionally biased region" description="Polar residues" evidence="1">
    <location>
        <begin position="71"/>
        <end position="94"/>
    </location>
</feature>
<accession>A0A6G1G267</accession>
<reference evidence="2 4" key="1">
    <citation type="submission" date="2020-01" db="EMBL/GenBank/DDBJ databases">
        <authorList>
            <consortium name="DOE Joint Genome Institute"/>
            <person name="Haridas S."/>
            <person name="Albert R."/>
            <person name="Binder M."/>
            <person name="Bloem J."/>
            <person name="Labutti K."/>
            <person name="Salamov A."/>
            <person name="Andreopoulos B."/>
            <person name="Baker S.E."/>
            <person name="Barry K."/>
            <person name="Bills G."/>
            <person name="Bluhm B.H."/>
            <person name="Cannon C."/>
            <person name="Castanera R."/>
            <person name="Culley D.E."/>
            <person name="Daum C."/>
            <person name="Ezra D."/>
            <person name="Gonzalez J.B."/>
            <person name="Henrissat B."/>
            <person name="Kuo A."/>
            <person name="Liang C."/>
            <person name="Lipzen A."/>
            <person name="Lutzoni F."/>
            <person name="Magnuson J."/>
            <person name="Mondo S."/>
            <person name="Nolan M."/>
            <person name="Ohm R."/>
            <person name="Pangilinan J."/>
            <person name="Park H.-J."/>
            <person name="Ramirez L."/>
            <person name="Alfaro M."/>
            <person name="Sun H."/>
            <person name="Tritt A."/>
            <person name="Yoshinaga Y."/>
            <person name="Zwiers L.-H."/>
            <person name="Turgeon B.G."/>
            <person name="Goodwin S.B."/>
            <person name="Spatafora J.W."/>
            <person name="Crous P.W."/>
            <person name="Grigoriev I.V."/>
        </authorList>
    </citation>
    <scope>NUCLEOTIDE SEQUENCE</scope>
    <source>
        <strain evidence="2 4">CBS 781.70</strain>
    </source>
</reference>
<reference evidence="4" key="2">
    <citation type="submission" date="2020-04" db="EMBL/GenBank/DDBJ databases">
        <authorList>
            <consortium name="NCBI Genome Project"/>
        </authorList>
    </citation>
    <scope>NUCLEOTIDE SEQUENCE</scope>
    <source>
        <strain evidence="4">CBS 781.70</strain>
    </source>
</reference>
<feature type="region of interest" description="Disordered" evidence="1">
    <location>
        <begin position="68"/>
        <end position="204"/>
    </location>
</feature>
<dbReference type="RefSeq" id="XP_033533651.1">
    <property type="nucleotide sequence ID" value="XM_033681895.1"/>
</dbReference>
<dbReference type="Proteomes" id="UP000504638">
    <property type="component" value="Unplaced"/>
</dbReference>
<dbReference type="EMBL" id="ML975159">
    <property type="protein sequence ID" value="KAF1812020.1"/>
    <property type="molecule type" value="Genomic_DNA"/>
</dbReference>
<reference evidence="4" key="3">
    <citation type="submission" date="2025-04" db="UniProtKB">
        <authorList>
            <consortium name="RefSeq"/>
        </authorList>
    </citation>
    <scope>IDENTIFICATION</scope>
    <source>
        <strain evidence="4">CBS 781.70</strain>
    </source>
</reference>
<sequence>MAGRRVLDVSKLVSATRHIAKAHLDLRSRQYDVFAKTSTLAKAAKNQTDRVTVTLSAAIAIAQRLAEEPINSGTTGPQTHGTDGSASPRGQASTGERPKDASGINQDHHYQPSEKNAAFEPAPISDLKPSQEQAGRHALPDGTIPSEGLDAREETAGYDTYGRIPATETAKSPLEDQRTKVVIPQRSSAVQRSEDGSINADTFGTASADTQKAVLEDTAAEEIPEGIDINVFRTTRGKTLLGSSKPSQEPKSTATQIDAAPDDIQQLAKAIAEDPIAEDPITQPSTTPQP</sequence>
<name>A0A6G1G267_9PEZI</name>
<proteinExistence type="predicted"/>
<gene>
    <name evidence="2 4" type="ORF">P152DRAFT_482573</name>
</gene>
<feature type="compositionally biased region" description="Polar residues" evidence="1">
    <location>
        <begin position="241"/>
        <end position="256"/>
    </location>
</feature>
<feature type="region of interest" description="Disordered" evidence="1">
    <location>
        <begin position="239"/>
        <end position="259"/>
    </location>
</feature>
<protein>
    <submittedName>
        <fullName evidence="2 4">Uncharacterized protein</fullName>
    </submittedName>
</protein>
<feature type="compositionally biased region" description="Basic and acidic residues" evidence="1">
    <location>
        <begin position="96"/>
        <end position="112"/>
    </location>
</feature>
<evidence type="ECO:0000313" key="2">
    <source>
        <dbReference type="EMBL" id="KAF1812020.1"/>
    </source>
</evidence>
<evidence type="ECO:0000313" key="3">
    <source>
        <dbReference type="Proteomes" id="UP000504638"/>
    </source>
</evidence>
<evidence type="ECO:0000256" key="1">
    <source>
        <dbReference type="SAM" id="MobiDB-lite"/>
    </source>
</evidence>
<dbReference type="GeneID" id="54422465"/>
<dbReference type="AlphaFoldDB" id="A0A6G1G267"/>
<evidence type="ECO:0000313" key="4">
    <source>
        <dbReference type="RefSeq" id="XP_033533651.1"/>
    </source>
</evidence>